<name>A0ABN0NN55_9BACT</name>
<proteinExistence type="predicted"/>
<keyword evidence="2" id="KW-1185">Reference proteome</keyword>
<accession>A0ABN0NN55</accession>
<feature type="non-terminal residue" evidence="1">
    <location>
        <position position="1"/>
    </location>
</feature>
<dbReference type="EMBL" id="AWUY01000380">
    <property type="protein sequence ID" value="ERJ70805.1"/>
    <property type="molecule type" value="Genomic_DNA"/>
</dbReference>
<dbReference type="PANTHER" id="PTHR41313:SF1">
    <property type="entry name" value="DNA METHYLASE ADENINE-SPECIFIC DOMAIN-CONTAINING PROTEIN"/>
    <property type="match status" value="1"/>
</dbReference>
<evidence type="ECO:0008006" key="3">
    <source>
        <dbReference type="Google" id="ProtNLM"/>
    </source>
</evidence>
<dbReference type="PANTHER" id="PTHR41313">
    <property type="entry name" value="ADENINE-SPECIFIC METHYLTRANSFERASE"/>
    <property type="match status" value="1"/>
</dbReference>
<dbReference type="InterPro" id="IPR052933">
    <property type="entry name" value="DNA_Protect_Modify"/>
</dbReference>
<reference evidence="1 2" key="1">
    <citation type="submission" date="2013-06" db="EMBL/GenBank/DDBJ databases">
        <authorList>
            <person name="Weinstock G."/>
            <person name="Sodergren E."/>
            <person name="Lobos E.A."/>
            <person name="Fulton L."/>
            <person name="Fulton R."/>
            <person name="Courtney L."/>
            <person name="Fronick C."/>
            <person name="O'Laughlin M."/>
            <person name="Godfrey J."/>
            <person name="Wilson R.M."/>
            <person name="Miner T."/>
            <person name="Farmer C."/>
            <person name="Delehaunty K."/>
            <person name="Cordes M."/>
            <person name="Minx P."/>
            <person name="Tomlinson C."/>
            <person name="Chen J."/>
            <person name="Wollam A."/>
            <person name="Pepin K.H."/>
            <person name="Bhonagiri V."/>
            <person name="Zhang X."/>
            <person name="Warren W."/>
            <person name="Mitreva M."/>
            <person name="Mardis E.R."/>
            <person name="Wilson R.K."/>
        </authorList>
    </citation>
    <scope>NUCLEOTIDE SEQUENCE [LARGE SCALE GENOMIC DNA]</scope>
    <source>
        <strain evidence="1 2">ATCC 29426</strain>
    </source>
</reference>
<feature type="non-terminal residue" evidence="1">
    <location>
        <position position="196"/>
    </location>
</feature>
<organism evidence="1 2">
    <name type="scientific">Prevotella disiens JCM 6334 = ATCC 29426</name>
    <dbReference type="NCBI Taxonomy" id="1235811"/>
    <lineage>
        <taxon>Bacteria</taxon>
        <taxon>Pseudomonadati</taxon>
        <taxon>Bacteroidota</taxon>
        <taxon>Bacteroidia</taxon>
        <taxon>Bacteroidales</taxon>
        <taxon>Prevotellaceae</taxon>
        <taxon>Prevotella</taxon>
    </lineage>
</organism>
<sequence>ECYHRLYDYEAENHAEDKEDRSRLNHLYNDYIARWGYFNQKANTDIIKMDATGMEMLFLERSENGRYVKADIFDHPTAFSTTELTVAADPMEALGASLNKYGTVELDYMSSLLPDMEESDIISSLEGRIYFNPEENAYEVADKFISGNVIEKAERIESWLLDHPDHEEAKQSLAALRAATPPPIPFADLDFNLGER</sequence>
<gene>
    <name evidence="1" type="ORF">HMPREF0653_02825</name>
</gene>
<protein>
    <recommendedName>
        <fullName evidence="3">DNA primase</fullName>
    </recommendedName>
</protein>
<comment type="caution">
    <text evidence="1">The sequence shown here is derived from an EMBL/GenBank/DDBJ whole genome shotgun (WGS) entry which is preliminary data.</text>
</comment>
<dbReference type="Proteomes" id="UP000016660">
    <property type="component" value="Unassembled WGS sequence"/>
</dbReference>
<evidence type="ECO:0000313" key="1">
    <source>
        <dbReference type="EMBL" id="ERJ70805.1"/>
    </source>
</evidence>
<evidence type="ECO:0000313" key="2">
    <source>
        <dbReference type="Proteomes" id="UP000016660"/>
    </source>
</evidence>